<sequence>MDIADFVFWIDEVIAGIDIFVCFYYEVVTAGLTEDTQARWIAKLLRQ</sequence>
<gene>
    <name evidence="1" type="ORF">JCM19231_1842</name>
</gene>
<proteinExistence type="predicted"/>
<name>A0A0B8P0B5_9VIBR</name>
<evidence type="ECO:0000313" key="2">
    <source>
        <dbReference type="Proteomes" id="UP000031671"/>
    </source>
</evidence>
<protein>
    <submittedName>
        <fullName evidence="1">Uncharacterized protein</fullName>
    </submittedName>
</protein>
<dbReference type="AlphaFoldDB" id="A0A0B8P0B5"/>
<organism evidence="1 2">
    <name type="scientific">Vibrio ishigakensis</name>
    <dbReference type="NCBI Taxonomy" id="1481914"/>
    <lineage>
        <taxon>Bacteria</taxon>
        <taxon>Pseudomonadati</taxon>
        <taxon>Pseudomonadota</taxon>
        <taxon>Gammaproteobacteria</taxon>
        <taxon>Vibrionales</taxon>
        <taxon>Vibrionaceae</taxon>
        <taxon>Vibrio</taxon>
    </lineage>
</organism>
<evidence type="ECO:0000313" key="1">
    <source>
        <dbReference type="EMBL" id="GAM59656.1"/>
    </source>
</evidence>
<reference evidence="1 2" key="1">
    <citation type="submission" date="2015-01" db="EMBL/GenBank/DDBJ databases">
        <title>Vibrio sp. C1 JCM 19231 whole genome shotgun sequence.</title>
        <authorList>
            <person name="Sawabe T."/>
            <person name="Meirelles P."/>
            <person name="Feng G."/>
            <person name="Sayaka M."/>
            <person name="Hattori M."/>
            <person name="Ohkuma M."/>
        </authorList>
    </citation>
    <scope>NUCLEOTIDE SEQUENCE [LARGE SCALE GENOMIC DNA]</scope>
    <source>
        <strain evidence="2">JCM 19231</strain>
    </source>
</reference>
<dbReference type="Proteomes" id="UP000031671">
    <property type="component" value="Unassembled WGS sequence"/>
</dbReference>
<comment type="caution">
    <text evidence="1">The sequence shown here is derived from an EMBL/GenBank/DDBJ whole genome shotgun (WGS) entry which is preliminary data.</text>
</comment>
<reference evidence="1 2" key="2">
    <citation type="submission" date="2015-01" db="EMBL/GenBank/DDBJ databases">
        <authorList>
            <consortium name="NBRP consortium"/>
            <person name="Sawabe T."/>
            <person name="Meirelles P."/>
            <person name="Feng G."/>
            <person name="Sayaka M."/>
            <person name="Hattori M."/>
            <person name="Ohkuma M."/>
        </authorList>
    </citation>
    <scope>NUCLEOTIDE SEQUENCE [LARGE SCALE GENOMIC DNA]</scope>
    <source>
        <strain evidence="2">JCM 19231</strain>
    </source>
</reference>
<accession>A0A0B8P0B5</accession>
<dbReference type="EMBL" id="BBRZ01000187">
    <property type="protein sequence ID" value="GAM59656.1"/>
    <property type="molecule type" value="Genomic_DNA"/>
</dbReference>
<keyword evidence="2" id="KW-1185">Reference proteome</keyword>